<dbReference type="Proteomes" id="UP001221898">
    <property type="component" value="Unassembled WGS sequence"/>
</dbReference>
<feature type="compositionally biased region" description="Gly residues" evidence="1">
    <location>
        <begin position="72"/>
        <end position="83"/>
    </location>
</feature>
<dbReference type="AlphaFoldDB" id="A0AAD7T8F2"/>
<proteinExistence type="predicted"/>
<sequence>MRVKSRGSRIPGPCEKGGRWHGRSIGGKGEVGGKLRSWRWVNLDTCLKGQREKAAPLHPQEPGLKELWGRAWGSGRGEEGYTGGKRPTTDVWRVGGAGEGQEYQTGRQWHRTMVRGRNAEWRALSLPGRRSGEQGEKAELPL</sequence>
<name>A0AAD7T8F2_9TELE</name>
<protein>
    <submittedName>
        <fullName evidence="2">Uncharacterized protein</fullName>
    </submittedName>
</protein>
<keyword evidence="3" id="KW-1185">Reference proteome</keyword>
<evidence type="ECO:0000256" key="1">
    <source>
        <dbReference type="SAM" id="MobiDB-lite"/>
    </source>
</evidence>
<accession>A0AAD7T8F2</accession>
<comment type="caution">
    <text evidence="2">The sequence shown here is derived from an EMBL/GenBank/DDBJ whole genome shotgun (WGS) entry which is preliminary data.</text>
</comment>
<evidence type="ECO:0000313" key="3">
    <source>
        <dbReference type="Proteomes" id="UP001221898"/>
    </source>
</evidence>
<organism evidence="2 3">
    <name type="scientific">Aldrovandia affinis</name>
    <dbReference type="NCBI Taxonomy" id="143900"/>
    <lineage>
        <taxon>Eukaryota</taxon>
        <taxon>Metazoa</taxon>
        <taxon>Chordata</taxon>
        <taxon>Craniata</taxon>
        <taxon>Vertebrata</taxon>
        <taxon>Euteleostomi</taxon>
        <taxon>Actinopterygii</taxon>
        <taxon>Neopterygii</taxon>
        <taxon>Teleostei</taxon>
        <taxon>Notacanthiformes</taxon>
        <taxon>Halosauridae</taxon>
        <taxon>Aldrovandia</taxon>
    </lineage>
</organism>
<reference evidence="2" key="1">
    <citation type="journal article" date="2023" name="Science">
        <title>Genome structures resolve the early diversification of teleost fishes.</title>
        <authorList>
            <person name="Parey E."/>
            <person name="Louis A."/>
            <person name="Montfort J."/>
            <person name="Bouchez O."/>
            <person name="Roques C."/>
            <person name="Iampietro C."/>
            <person name="Lluch J."/>
            <person name="Castinel A."/>
            <person name="Donnadieu C."/>
            <person name="Desvignes T."/>
            <person name="Floi Bucao C."/>
            <person name="Jouanno E."/>
            <person name="Wen M."/>
            <person name="Mejri S."/>
            <person name="Dirks R."/>
            <person name="Jansen H."/>
            <person name="Henkel C."/>
            <person name="Chen W.J."/>
            <person name="Zahm M."/>
            <person name="Cabau C."/>
            <person name="Klopp C."/>
            <person name="Thompson A.W."/>
            <person name="Robinson-Rechavi M."/>
            <person name="Braasch I."/>
            <person name="Lecointre G."/>
            <person name="Bobe J."/>
            <person name="Postlethwait J.H."/>
            <person name="Berthelot C."/>
            <person name="Roest Crollius H."/>
            <person name="Guiguen Y."/>
        </authorList>
    </citation>
    <scope>NUCLEOTIDE SEQUENCE</scope>
    <source>
        <strain evidence="2">NC1722</strain>
    </source>
</reference>
<evidence type="ECO:0000313" key="2">
    <source>
        <dbReference type="EMBL" id="KAJ8416245.1"/>
    </source>
</evidence>
<dbReference type="EMBL" id="JAINUG010000007">
    <property type="protein sequence ID" value="KAJ8416245.1"/>
    <property type="molecule type" value="Genomic_DNA"/>
</dbReference>
<feature type="region of interest" description="Disordered" evidence="1">
    <location>
        <begin position="52"/>
        <end position="104"/>
    </location>
</feature>
<gene>
    <name evidence="2" type="ORF">AAFF_G00382670</name>
</gene>
<feature type="region of interest" description="Disordered" evidence="1">
    <location>
        <begin position="1"/>
        <end position="28"/>
    </location>
</feature>